<dbReference type="GO" id="GO:0000124">
    <property type="term" value="C:SAGA complex"/>
    <property type="evidence" value="ECO:0007669"/>
    <property type="project" value="InterPro"/>
</dbReference>
<dbReference type="GO" id="GO:0006357">
    <property type="term" value="P:regulation of transcription by RNA polymerase II"/>
    <property type="evidence" value="ECO:0007669"/>
    <property type="project" value="TreeGrafter"/>
</dbReference>
<dbReference type="InterPro" id="IPR037804">
    <property type="entry name" value="SGF73"/>
</dbReference>
<evidence type="ECO:0008006" key="4">
    <source>
        <dbReference type="Google" id="ProtNLM"/>
    </source>
</evidence>
<dbReference type="PANTHER" id="PTHR47805:SF1">
    <property type="entry name" value="SAGA-ASSOCIATED FACTOR 73"/>
    <property type="match status" value="1"/>
</dbReference>
<dbReference type="GO" id="GO:0031048">
    <property type="term" value="P:regulatory ncRNA-mediated heterochromatin formation"/>
    <property type="evidence" value="ECO:0007669"/>
    <property type="project" value="TreeGrafter"/>
</dbReference>
<dbReference type="AlphaFoldDB" id="A0A6H0Y1L0"/>
<keyword evidence="3" id="KW-1185">Reference proteome</keyword>
<dbReference type="PANTHER" id="PTHR47805">
    <property type="entry name" value="SAGA-ASSOCIATED FACTOR 73"/>
    <property type="match status" value="1"/>
</dbReference>
<feature type="compositionally biased region" description="Basic and acidic residues" evidence="1">
    <location>
        <begin position="139"/>
        <end position="155"/>
    </location>
</feature>
<feature type="compositionally biased region" description="Polar residues" evidence="1">
    <location>
        <begin position="1"/>
        <end position="23"/>
    </location>
</feature>
<organism evidence="2 3">
    <name type="scientific">Peltaster fructicola</name>
    <dbReference type="NCBI Taxonomy" id="286661"/>
    <lineage>
        <taxon>Eukaryota</taxon>
        <taxon>Fungi</taxon>
        <taxon>Dikarya</taxon>
        <taxon>Ascomycota</taxon>
        <taxon>Pezizomycotina</taxon>
        <taxon>Dothideomycetes</taxon>
        <taxon>Dothideomycetes incertae sedis</taxon>
        <taxon>Peltaster</taxon>
    </lineage>
</organism>
<evidence type="ECO:0000313" key="3">
    <source>
        <dbReference type="Proteomes" id="UP000503462"/>
    </source>
</evidence>
<name>A0A6H0Y1L0_9PEZI</name>
<gene>
    <name evidence="2" type="ORF">AMS68_006343</name>
</gene>
<protein>
    <recommendedName>
        <fullName evidence="4">SAGA-associated factor 11</fullName>
    </recommendedName>
</protein>
<sequence length="194" mass="21433">MAPNGSTSRKTPAASTRANSGDNETIALGNLFDDLNDTLLPKLKKDVKDNLPVVKKPGYWDPEVVNDEDMKMNPDRAAGRVKKIPSSLVRAFATGRPMVDQPSILKCNHCKRPVLESTMPRHIESCLNKRQEKQRKKKEAKEARDAAARKEKGQDSDEEDILDSKSINKSGAGKKRKAIDEGDDAGPNKKKKEG</sequence>
<feature type="region of interest" description="Disordered" evidence="1">
    <location>
        <begin position="1"/>
        <end position="24"/>
    </location>
</feature>
<feature type="region of interest" description="Disordered" evidence="1">
    <location>
        <begin position="128"/>
        <end position="194"/>
    </location>
</feature>
<reference evidence="2 3" key="1">
    <citation type="journal article" date="2016" name="Sci. Rep.">
        <title>Peltaster fructicola genome reveals evolution from an invasive phytopathogen to an ectophytic parasite.</title>
        <authorList>
            <person name="Xu C."/>
            <person name="Chen H."/>
            <person name="Gleason M.L."/>
            <person name="Xu J.R."/>
            <person name="Liu H."/>
            <person name="Zhang R."/>
            <person name="Sun G."/>
        </authorList>
    </citation>
    <scope>NUCLEOTIDE SEQUENCE [LARGE SCALE GENOMIC DNA]</scope>
    <source>
        <strain evidence="2 3">LNHT1506</strain>
    </source>
</reference>
<evidence type="ECO:0000313" key="2">
    <source>
        <dbReference type="EMBL" id="QIX00826.1"/>
    </source>
</evidence>
<evidence type="ECO:0000256" key="1">
    <source>
        <dbReference type="SAM" id="MobiDB-lite"/>
    </source>
</evidence>
<dbReference type="OrthoDB" id="21678at2759"/>
<dbReference type="EMBL" id="CP051142">
    <property type="protein sequence ID" value="QIX00826.1"/>
    <property type="molecule type" value="Genomic_DNA"/>
</dbReference>
<accession>A0A6H0Y1L0</accession>
<dbReference type="GO" id="GO:1904802">
    <property type="term" value="P:RITS complex assembly"/>
    <property type="evidence" value="ECO:0007669"/>
    <property type="project" value="TreeGrafter"/>
</dbReference>
<dbReference type="Proteomes" id="UP000503462">
    <property type="component" value="Chromosome 4"/>
</dbReference>
<proteinExistence type="predicted"/>